<comment type="caution">
    <text evidence="1">The sequence shown here is derived from an EMBL/GenBank/DDBJ whole genome shotgun (WGS) entry which is preliminary data.</text>
</comment>
<sequence length="192" mass="22125">MIKAIPTEYNDVQFRSRLEAKWAAFFDLLEWEWEYEPCDFDGWIPDFLLKLDSPIFVEVKPVYDFPQDIADEIEKSGCTEDCLIVGMTLGSLNNSSYYGVQIGWKRVVDDEEAIDLECADLVSPVYKNWFEVVFTLDKYKEITFDGAPGHSPGIVSFTDGWEDYGSKGLEKEVQRLWKMAGNKVQWKNSISS</sequence>
<dbReference type="RefSeq" id="WP_168632649.1">
    <property type="nucleotide sequence ID" value="NZ_JAQMTU010000121.1"/>
</dbReference>
<accession>A0ABT5A972</accession>
<protein>
    <submittedName>
        <fullName evidence="1">Uncharacterized protein</fullName>
    </submittedName>
</protein>
<dbReference type="Proteomes" id="UP001212123">
    <property type="component" value="Unassembled WGS sequence"/>
</dbReference>
<proteinExistence type="predicted"/>
<name>A0ABT5A972_9CYAN</name>
<evidence type="ECO:0000313" key="2">
    <source>
        <dbReference type="Proteomes" id="UP001212123"/>
    </source>
</evidence>
<organism evidence="1 2">
    <name type="scientific">Dolichospermum circinale CS-537/01</name>
    <dbReference type="NCBI Taxonomy" id="3021739"/>
    <lineage>
        <taxon>Bacteria</taxon>
        <taxon>Bacillati</taxon>
        <taxon>Cyanobacteriota</taxon>
        <taxon>Cyanophyceae</taxon>
        <taxon>Nostocales</taxon>
        <taxon>Aphanizomenonaceae</taxon>
        <taxon>Dolichospermum</taxon>
        <taxon>Dolichospermum circinale</taxon>
    </lineage>
</organism>
<keyword evidence="2" id="KW-1185">Reference proteome</keyword>
<reference evidence="1 2" key="1">
    <citation type="submission" date="2023-01" db="EMBL/GenBank/DDBJ databases">
        <title>Genomes from the Australian National Cyanobacteria Reference Collection.</title>
        <authorList>
            <person name="Willis A."/>
            <person name="Lee E.M.F."/>
        </authorList>
    </citation>
    <scope>NUCLEOTIDE SEQUENCE [LARGE SCALE GENOMIC DNA]</scope>
    <source>
        <strain evidence="1 2">CS-537/01</strain>
    </source>
</reference>
<dbReference type="Gene3D" id="3.40.91.30">
    <property type="match status" value="1"/>
</dbReference>
<dbReference type="EMBL" id="JAQMTU010000121">
    <property type="protein sequence ID" value="MDB9488512.1"/>
    <property type="molecule type" value="Genomic_DNA"/>
</dbReference>
<gene>
    <name evidence="1" type="ORF">PN492_18495</name>
</gene>
<evidence type="ECO:0000313" key="1">
    <source>
        <dbReference type="EMBL" id="MDB9488512.1"/>
    </source>
</evidence>